<keyword evidence="9" id="KW-1185">Reference proteome</keyword>
<dbReference type="PANTHER" id="PTHR13887">
    <property type="entry name" value="GLUTATHIONE S-TRANSFERASE KAPPA"/>
    <property type="match status" value="1"/>
</dbReference>
<evidence type="ECO:0000259" key="7">
    <source>
        <dbReference type="PROSITE" id="PS51352"/>
    </source>
</evidence>
<dbReference type="PANTHER" id="PTHR13887:SF14">
    <property type="entry name" value="DISULFIDE BOND FORMATION PROTEIN D"/>
    <property type="match status" value="1"/>
</dbReference>
<dbReference type="PROSITE" id="PS51352">
    <property type="entry name" value="THIOREDOXIN_2"/>
    <property type="match status" value="1"/>
</dbReference>
<evidence type="ECO:0000313" key="9">
    <source>
        <dbReference type="Proteomes" id="UP001576784"/>
    </source>
</evidence>
<organism evidence="8 9">
    <name type="scientific">Floridaenema flaviceps BLCC-F50</name>
    <dbReference type="NCBI Taxonomy" id="3153642"/>
    <lineage>
        <taxon>Bacteria</taxon>
        <taxon>Bacillati</taxon>
        <taxon>Cyanobacteriota</taxon>
        <taxon>Cyanophyceae</taxon>
        <taxon>Oscillatoriophycideae</taxon>
        <taxon>Aerosakkonematales</taxon>
        <taxon>Aerosakkonemataceae</taxon>
        <taxon>Floridanema</taxon>
        <taxon>Floridanema flaviceps</taxon>
    </lineage>
</organism>
<evidence type="ECO:0000313" key="8">
    <source>
        <dbReference type="EMBL" id="MFB2897038.1"/>
    </source>
</evidence>
<dbReference type="RefSeq" id="WP_413266655.1">
    <property type="nucleotide sequence ID" value="NZ_JBHFNR010000234.1"/>
</dbReference>
<dbReference type="InterPro" id="IPR036249">
    <property type="entry name" value="Thioredoxin-like_sf"/>
</dbReference>
<dbReference type="EMBL" id="JBHFNR010000234">
    <property type="protein sequence ID" value="MFB2897038.1"/>
    <property type="molecule type" value="Genomic_DNA"/>
</dbReference>
<dbReference type="Gene3D" id="3.40.30.10">
    <property type="entry name" value="Glutaredoxin"/>
    <property type="match status" value="1"/>
</dbReference>
<comment type="similarity">
    <text evidence="1">Belongs to the thioredoxin family. DsbA subfamily.</text>
</comment>
<feature type="signal peptide" evidence="6">
    <location>
        <begin position="1"/>
        <end position="24"/>
    </location>
</feature>
<comment type="caution">
    <text evidence="8">The sequence shown here is derived from an EMBL/GenBank/DDBJ whole genome shotgun (WGS) entry which is preliminary data.</text>
</comment>
<dbReference type="InterPro" id="IPR012336">
    <property type="entry name" value="Thioredoxin-like_fold"/>
</dbReference>
<sequence>MPIIRVFLLLLTFTFFLWTSPAQAATRISPQLEEQVLQIIRQHPEAIVESVQAYQQKIQNQLVQAQQAFVQQMKTNPDAIIGQSPMTGSPAKKIILVEFSDFQCPYCAQAHKTIKDFMAKHQDEVTLVYKHFPLSSIHPEALPAAKAAWAAGQQGKFWQYHDALFTQQNKLGEELYLETAKNLNLDLEKFNSDRQIAEKSITEDMILGESVGISGTPFFVLNGATFSGAVQLSDVEDVLARVK</sequence>
<reference evidence="8 9" key="1">
    <citation type="submission" date="2024-09" db="EMBL/GenBank/DDBJ databases">
        <title>Floridaenema gen nov. (Aerosakkonemataceae, Aerosakkonematales ord. nov., Cyanobacteria) from benthic tropical and subtropical fresh waters, with the description of four new species.</title>
        <authorList>
            <person name="Moretto J.A."/>
            <person name="Berthold D.E."/>
            <person name="Lefler F.W."/>
            <person name="Huang I.-S."/>
            <person name="Laughinghouse H. IV."/>
        </authorList>
    </citation>
    <scope>NUCLEOTIDE SEQUENCE [LARGE SCALE GENOMIC DNA]</scope>
    <source>
        <strain evidence="8 9">BLCC-F50</strain>
    </source>
</reference>
<name>A0ABV4XZ92_9CYAN</name>
<evidence type="ECO:0000256" key="4">
    <source>
        <dbReference type="ARBA" id="ARBA00023157"/>
    </source>
</evidence>
<gene>
    <name evidence="8" type="ORF">ACE1CI_29335</name>
</gene>
<dbReference type="SUPFAM" id="SSF52833">
    <property type="entry name" value="Thioredoxin-like"/>
    <property type="match status" value="1"/>
</dbReference>
<evidence type="ECO:0000256" key="1">
    <source>
        <dbReference type="ARBA" id="ARBA00005791"/>
    </source>
</evidence>
<proteinExistence type="inferred from homology"/>
<keyword evidence="2 6" id="KW-0732">Signal</keyword>
<evidence type="ECO:0000256" key="5">
    <source>
        <dbReference type="ARBA" id="ARBA00023284"/>
    </source>
</evidence>
<protein>
    <submittedName>
        <fullName evidence="8">DsbA family protein</fullName>
    </submittedName>
</protein>
<dbReference type="Pfam" id="PF13462">
    <property type="entry name" value="Thioredoxin_4"/>
    <property type="match status" value="1"/>
</dbReference>
<accession>A0ABV4XZ92</accession>
<evidence type="ECO:0000256" key="3">
    <source>
        <dbReference type="ARBA" id="ARBA00023002"/>
    </source>
</evidence>
<evidence type="ECO:0000256" key="6">
    <source>
        <dbReference type="SAM" id="SignalP"/>
    </source>
</evidence>
<feature type="domain" description="Thioredoxin" evidence="7">
    <location>
        <begin position="37"/>
        <end position="243"/>
    </location>
</feature>
<keyword evidence="3" id="KW-0560">Oxidoreductase</keyword>
<keyword evidence="4" id="KW-1015">Disulfide bond</keyword>
<feature type="chain" id="PRO_5046476103" evidence="6">
    <location>
        <begin position="25"/>
        <end position="243"/>
    </location>
</feature>
<dbReference type="InterPro" id="IPR013766">
    <property type="entry name" value="Thioredoxin_domain"/>
</dbReference>
<evidence type="ECO:0000256" key="2">
    <source>
        <dbReference type="ARBA" id="ARBA00022729"/>
    </source>
</evidence>
<keyword evidence="5" id="KW-0676">Redox-active center</keyword>
<dbReference type="Proteomes" id="UP001576784">
    <property type="component" value="Unassembled WGS sequence"/>
</dbReference>